<evidence type="ECO:0008006" key="4">
    <source>
        <dbReference type="Google" id="ProtNLM"/>
    </source>
</evidence>
<gene>
    <name evidence="2" type="ORF">D2E22_0226</name>
</gene>
<evidence type="ECO:0000313" key="2">
    <source>
        <dbReference type="EMBL" id="RSX49765.1"/>
    </source>
</evidence>
<dbReference type="AlphaFoldDB" id="A0A430FAA9"/>
<dbReference type="RefSeq" id="WP_126031282.1">
    <property type="nucleotide sequence ID" value="NZ_QXGI01000001.1"/>
</dbReference>
<feature type="region of interest" description="Disordered" evidence="1">
    <location>
        <begin position="1"/>
        <end position="40"/>
    </location>
</feature>
<name>A0A430FAA9_9BIFI</name>
<keyword evidence="3" id="KW-1185">Reference proteome</keyword>
<feature type="compositionally biased region" description="Low complexity" evidence="1">
    <location>
        <begin position="19"/>
        <end position="29"/>
    </location>
</feature>
<dbReference type="SUPFAM" id="SSF141571">
    <property type="entry name" value="Pentapeptide repeat-like"/>
    <property type="match status" value="1"/>
</dbReference>
<dbReference type="Proteomes" id="UP000288052">
    <property type="component" value="Unassembled WGS sequence"/>
</dbReference>
<evidence type="ECO:0000256" key="1">
    <source>
        <dbReference type="SAM" id="MobiDB-lite"/>
    </source>
</evidence>
<sequence length="201" mass="21682">MEQPRKPKGSPNGTGGQYDAAPAGAAGAPPACPPPGAVPDGDVFDGAVFSGADITHKSMPDTVFDDCEFYETRGFGGADLSGSGFNYCSFDLDRDDEAALFAQRGCTFDECRMWGGDGFVSYSRMSGRADATVVEFDDDGEEHPVVSFATPNDPHETPWLDEREMRHAGYGRLIEYADLARGVWRHTDIPCSPGSVITKRR</sequence>
<dbReference type="Gene3D" id="2.160.20.80">
    <property type="entry name" value="E3 ubiquitin-protein ligase SopA"/>
    <property type="match status" value="1"/>
</dbReference>
<protein>
    <recommendedName>
        <fullName evidence="4">Pentapeptide repeat-containing protein</fullName>
    </recommendedName>
</protein>
<organism evidence="2 3">
    <name type="scientific">Bifidobacterium castoris</name>
    <dbReference type="NCBI Taxonomy" id="2306972"/>
    <lineage>
        <taxon>Bacteria</taxon>
        <taxon>Bacillati</taxon>
        <taxon>Actinomycetota</taxon>
        <taxon>Actinomycetes</taxon>
        <taxon>Bifidobacteriales</taxon>
        <taxon>Bifidobacteriaceae</taxon>
        <taxon>Bifidobacterium</taxon>
    </lineage>
</organism>
<accession>A0A430FAA9</accession>
<dbReference type="EMBL" id="QXGI01000001">
    <property type="protein sequence ID" value="RSX49765.1"/>
    <property type="molecule type" value="Genomic_DNA"/>
</dbReference>
<comment type="caution">
    <text evidence="2">The sequence shown here is derived from an EMBL/GenBank/DDBJ whole genome shotgun (WGS) entry which is preliminary data.</text>
</comment>
<evidence type="ECO:0000313" key="3">
    <source>
        <dbReference type="Proteomes" id="UP000288052"/>
    </source>
</evidence>
<reference evidence="2 3" key="1">
    <citation type="submission" date="2018-09" db="EMBL/GenBank/DDBJ databases">
        <title>Characterization of the phylogenetic diversity of five novel species belonging to the genus Bifidobacterium.</title>
        <authorList>
            <person name="Lugli G.A."/>
            <person name="Duranti S."/>
            <person name="Milani C."/>
        </authorList>
    </citation>
    <scope>NUCLEOTIDE SEQUENCE [LARGE SCALE GENOMIC DNA]</scope>
    <source>
        <strain evidence="2 3">2020B</strain>
    </source>
</reference>
<proteinExistence type="predicted"/>